<dbReference type="Proteomes" id="UP001304895">
    <property type="component" value="Unassembled WGS sequence"/>
</dbReference>
<dbReference type="InterPro" id="IPR051057">
    <property type="entry name" value="PI-PLC_domain"/>
</dbReference>
<accession>A0AAN6UMK7</accession>
<reference evidence="1" key="1">
    <citation type="journal article" date="2023" name="Mol. Phylogenet. Evol.">
        <title>Genome-scale phylogeny and comparative genomics of the fungal order Sordariales.</title>
        <authorList>
            <person name="Hensen N."/>
            <person name="Bonometti L."/>
            <person name="Westerberg I."/>
            <person name="Brannstrom I.O."/>
            <person name="Guillou S."/>
            <person name="Cros-Aarteil S."/>
            <person name="Calhoun S."/>
            <person name="Haridas S."/>
            <person name="Kuo A."/>
            <person name="Mondo S."/>
            <person name="Pangilinan J."/>
            <person name="Riley R."/>
            <person name="LaButti K."/>
            <person name="Andreopoulos B."/>
            <person name="Lipzen A."/>
            <person name="Chen C."/>
            <person name="Yan M."/>
            <person name="Daum C."/>
            <person name="Ng V."/>
            <person name="Clum A."/>
            <person name="Steindorff A."/>
            <person name="Ohm R.A."/>
            <person name="Martin F."/>
            <person name="Silar P."/>
            <person name="Natvig D.O."/>
            <person name="Lalanne C."/>
            <person name="Gautier V."/>
            <person name="Ament-Velasquez S.L."/>
            <person name="Kruys A."/>
            <person name="Hutchinson M.I."/>
            <person name="Powell A.J."/>
            <person name="Barry K."/>
            <person name="Miller A.N."/>
            <person name="Grigoriev I.V."/>
            <person name="Debuchy R."/>
            <person name="Gladieux P."/>
            <person name="Hiltunen Thoren M."/>
            <person name="Johannesson H."/>
        </authorList>
    </citation>
    <scope>NUCLEOTIDE SEQUENCE</scope>
    <source>
        <strain evidence="1">CBS 123565</strain>
    </source>
</reference>
<organism evidence="1 2">
    <name type="scientific">Trichocladium antarcticum</name>
    <dbReference type="NCBI Taxonomy" id="1450529"/>
    <lineage>
        <taxon>Eukaryota</taxon>
        <taxon>Fungi</taxon>
        <taxon>Dikarya</taxon>
        <taxon>Ascomycota</taxon>
        <taxon>Pezizomycotina</taxon>
        <taxon>Sordariomycetes</taxon>
        <taxon>Sordariomycetidae</taxon>
        <taxon>Sordariales</taxon>
        <taxon>Chaetomiaceae</taxon>
        <taxon>Trichocladium</taxon>
    </lineage>
</organism>
<sequence length="574" mass="63530">MRWMLMEPEYAATTGRTYITIVNLTPHPFVLTSTHQYQMSDWDWDTVPPGKSRQNVAEHTGKVGANPIDTNGEAYYRIGDTGKTFVVRATTHIPDTYPRRVVFDLSGMGKGQREYKVPEQEVPVTLVITGSDEYGFVTSLSHGPGNWMNSIKDVIQDRPLRHVVMPGTHDSGMSKISGAILTGATSGNTQTQGLNMYNQLRTGARWFDLRVQTVHQVAPSCCDNYEFWTTHINDETADAPIGRSGEKFDDVVDNINQFTAENPGEVIILQFRYLIGIRNVPSMGPEYWKTKQKDEFFDKLRRINNRCGNIPTSGANGLGDRGVGSFMSSNGNKGCVLIFLDTRHLEQNIAAADRVARADGIYHKNDLPWSDGWPNKEDTKDVAESNINRWQAERTNVLVSQWLSTPNFMTSTFVYSLQSIAVLPTNPTLYWRGVPEMSPTAFPNVIMVDYVGQILMNERAWDELGAELYTLAVGLNLYMLSENCDISPKRSVLLPKRSGSGSGSARIAAAPQANPLVSSWNGIIFANGTTVNNPPPALRLGQPAILRGGTVFSNGTVLTKDIPNPEYKGASARV</sequence>
<protein>
    <submittedName>
        <fullName evidence="1">PLC-like phosphodiesterase</fullName>
    </submittedName>
</protein>
<comment type="caution">
    <text evidence="1">The sequence shown here is derived from an EMBL/GenBank/DDBJ whole genome shotgun (WGS) entry which is preliminary data.</text>
</comment>
<dbReference type="GO" id="GO:0006629">
    <property type="term" value="P:lipid metabolic process"/>
    <property type="evidence" value="ECO:0007669"/>
    <property type="project" value="InterPro"/>
</dbReference>
<dbReference type="CDD" id="cd08621">
    <property type="entry name" value="PI-PLCXDc_like_2"/>
    <property type="match status" value="1"/>
</dbReference>
<dbReference type="InterPro" id="IPR017946">
    <property type="entry name" value="PLC-like_Pdiesterase_TIM-brl"/>
</dbReference>
<reference evidence="1" key="2">
    <citation type="submission" date="2023-05" db="EMBL/GenBank/DDBJ databases">
        <authorList>
            <consortium name="Lawrence Berkeley National Laboratory"/>
            <person name="Steindorff A."/>
            <person name="Hensen N."/>
            <person name="Bonometti L."/>
            <person name="Westerberg I."/>
            <person name="Brannstrom I.O."/>
            <person name="Guillou S."/>
            <person name="Cros-Aarteil S."/>
            <person name="Calhoun S."/>
            <person name="Haridas S."/>
            <person name="Kuo A."/>
            <person name="Mondo S."/>
            <person name="Pangilinan J."/>
            <person name="Riley R."/>
            <person name="Labutti K."/>
            <person name="Andreopoulos B."/>
            <person name="Lipzen A."/>
            <person name="Chen C."/>
            <person name="Yanf M."/>
            <person name="Daum C."/>
            <person name="Ng V."/>
            <person name="Clum A."/>
            <person name="Ohm R."/>
            <person name="Martin F."/>
            <person name="Silar P."/>
            <person name="Natvig D."/>
            <person name="Lalanne C."/>
            <person name="Gautier V."/>
            <person name="Ament-Velasquez S.L."/>
            <person name="Kruys A."/>
            <person name="Hutchinson M.I."/>
            <person name="Powell A.J."/>
            <person name="Barry K."/>
            <person name="Miller A.N."/>
            <person name="Grigoriev I.V."/>
            <person name="Debuchy R."/>
            <person name="Gladieux P."/>
            <person name="Thoren M.H."/>
            <person name="Johannesson H."/>
        </authorList>
    </citation>
    <scope>NUCLEOTIDE SEQUENCE</scope>
    <source>
        <strain evidence="1">CBS 123565</strain>
    </source>
</reference>
<keyword evidence="2" id="KW-1185">Reference proteome</keyword>
<proteinExistence type="predicted"/>
<name>A0AAN6UMK7_9PEZI</name>
<gene>
    <name evidence="1" type="ORF">BT67DRAFT_377693</name>
</gene>
<dbReference type="PANTHER" id="PTHR13593:SF143">
    <property type="entry name" value="PHOSPHATIDYLINOSITOL-SPECIFIC PHOSPHOLIPASE C X DOMAIN-CONTAINING PROTEIN"/>
    <property type="match status" value="1"/>
</dbReference>
<dbReference type="GO" id="GO:0008081">
    <property type="term" value="F:phosphoric diester hydrolase activity"/>
    <property type="evidence" value="ECO:0007669"/>
    <property type="project" value="InterPro"/>
</dbReference>
<dbReference type="PANTHER" id="PTHR13593">
    <property type="match status" value="1"/>
</dbReference>
<evidence type="ECO:0000313" key="2">
    <source>
        <dbReference type="Proteomes" id="UP001304895"/>
    </source>
</evidence>
<dbReference type="AlphaFoldDB" id="A0AAN6UMK7"/>
<dbReference type="EMBL" id="MU853406">
    <property type="protein sequence ID" value="KAK4135446.1"/>
    <property type="molecule type" value="Genomic_DNA"/>
</dbReference>
<dbReference type="PROSITE" id="PS50007">
    <property type="entry name" value="PIPLC_X_DOMAIN"/>
    <property type="match status" value="1"/>
</dbReference>
<evidence type="ECO:0000313" key="1">
    <source>
        <dbReference type="EMBL" id="KAK4135446.1"/>
    </source>
</evidence>
<dbReference type="Gene3D" id="3.20.20.190">
    <property type="entry name" value="Phosphatidylinositol (PI) phosphodiesterase"/>
    <property type="match status" value="1"/>
</dbReference>
<dbReference type="SUPFAM" id="SSF51695">
    <property type="entry name" value="PLC-like phosphodiesterases"/>
    <property type="match status" value="1"/>
</dbReference>